<feature type="compositionally biased region" description="Basic residues" evidence="1">
    <location>
        <begin position="12"/>
        <end position="22"/>
    </location>
</feature>
<dbReference type="AlphaFoldDB" id="A0AAV4DG45"/>
<gene>
    <name evidence="2" type="ORF">PoB_006954800</name>
</gene>
<dbReference type="Proteomes" id="UP000735302">
    <property type="component" value="Unassembled WGS sequence"/>
</dbReference>
<dbReference type="EMBL" id="BLXT01007853">
    <property type="protein sequence ID" value="GFO43043.1"/>
    <property type="molecule type" value="Genomic_DNA"/>
</dbReference>
<sequence length="97" mass="10944">MKALNDQLQLHRKSLMRQRKPNRALTGSSEAARRGKQDRISSAARATSTGGFTRILFFAHQRFVKENFIFFPLSSFPGFPSHAKLFLEVVGVHVVSL</sequence>
<protein>
    <submittedName>
        <fullName evidence="2">Uncharacterized protein</fullName>
    </submittedName>
</protein>
<accession>A0AAV4DG45</accession>
<comment type="caution">
    <text evidence="2">The sequence shown here is derived from an EMBL/GenBank/DDBJ whole genome shotgun (WGS) entry which is preliminary data.</text>
</comment>
<feature type="region of interest" description="Disordered" evidence="1">
    <location>
        <begin position="12"/>
        <end position="45"/>
    </location>
</feature>
<evidence type="ECO:0000313" key="2">
    <source>
        <dbReference type="EMBL" id="GFO43043.1"/>
    </source>
</evidence>
<evidence type="ECO:0000313" key="3">
    <source>
        <dbReference type="Proteomes" id="UP000735302"/>
    </source>
</evidence>
<name>A0AAV4DG45_9GAST</name>
<proteinExistence type="predicted"/>
<evidence type="ECO:0000256" key="1">
    <source>
        <dbReference type="SAM" id="MobiDB-lite"/>
    </source>
</evidence>
<keyword evidence="3" id="KW-1185">Reference proteome</keyword>
<organism evidence="2 3">
    <name type="scientific">Plakobranchus ocellatus</name>
    <dbReference type="NCBI Taxonomy" id="259542"/>
    <lineage>
        <taxon>Eukaryota</taxon>
        <taxon>Metazoa</taxon>
        <taxon>Spiralia</taxon>
        <taxon>Lophotrochozoa</taxon>
        <taxon>Mollusca</taxon>
        <taxon>Gastropoda</taxon>
        <taxon>Heterobranchia</taxon>
        <taxon>Euthyneura</taxon>
        <taxon>Panpulmonata</taxon>
        <taxon>Sacoglossa</taxon>
        <taxon>Placobranchoidea</taxon>
        <taxon>Plakobranchidae</taxon>
        <taxon>Plakobranchus</taxon>
    </lineage>
</organism>
<reference evidence="2 3" key="1">
    <citation type="journal article" date="2021" name="Elife">
        <title>Chloroplast acquisition without the gene transfer in kleptoplastic sea slugs, Plakobranchus ocellatus.</title>
        <authorList>
            <person name="Maeda T."/>
            <person name="Takahashi S."/>
            <person name="Yoshida T."/>
            <person name="Shimamura S."/>
            <person name="Takaki Y."/>
            <person name="Nagai Y."/>
            <person name="Toyoda A."/>
            <person name="Suzuki Y."/>
            <person name="Arimoto A."/>
            <person name="Ishii H."/>
            <person name="Satoh N."/>
            <person name="Nishiyama T."/>
            <person name="Hasebe M."/>
            <person name="Maruyama T."/>
            <person name="Minagawa J."/>
            <person name="Obokata J."/>
            <person name="Shigenobu S."/>
        </authorList>
    </citation>
    <scope>NUCLEOTIDE SEQUENCE [LARGE SCALE GENOMIC DNA]</scope>
</reference>